<dbReference type="Pfam" id="PF06201">
    <property type="entry name" value="PITH"/>
    <property type="match status" value="1"/>
</dbReference>
<dbReference type="InterPro" id="IPR008979">
    <property type="entry name" value="Galactose-bd-like_sf"/>
</dbReference>
<protein>
    <recommendedName>
        <fullName evidence="3">PITH domain-containing protein</fullName>
    </recommendedName>
</protein>
<dbReference type="GO" id="GO:0005634">
    <property type="term" value="C:nucleus"/>
    <property type="evidence" value="ECO:0007669"/>
    <property type="project" value="TreeGrafter"/>
</dbReference>
<evidence type="ECO:0000256" key="2">
    <source>
        <dbReference type="SAM" id="MobiDB-lite"/>
    </source>
</evidence>
<dbReference type="PANTHER" id="PTHR12175">
    <property type="entry name" value="AD039 HT014 THIOREDOXIN FAMILY TRP26"/>
    <property type="match status" value="1"/>
</dbReference>
<name>A0A1E4T043_9ASCO</name>
<evidence type="ECO:0000259" key="3">
    <source>
        <dbReference type="PROSITE" id="PS51532"/>
    </source>
</evidence>
<feature type="compositionally biased region" description="Basic and acidic residues" evidence="2">
    <location>
        <begin position="1"/>
        <end position="23"/>
    </location>
</feature>
<gene>
    <name evidence="4" type="ORF">CANARDRAFT_28424</name>
</gene>
<dbReference type="OrthoDB" id="2635at2759"/>
<dbReference type="InterPro" id="IPR010400">
    <property type="entry name" value="PITH_dom"/>
</dbReference>
<feature type="domain" description="PITH" evidence="3">
    <location>
        <begin position="28"/>
        <end position="221"/>
    </location>
</feature>
<dbReference type="InterPro" id="IPR037047">
    <property type="entry name" value="PITH_dom_sf"/>
</dbReference>
<comment type="similarity">
    <text evidence="1">Belongs to the PITHD1 family.</text>
</comment>
<dbReference type="InterPro" id="IPR045099">
    <property type="entry name" value="PITH1-like"/>
</dbReference>
<proteinExistence type="inferred from homology"/>
<dbReference type="GO" id="GO:0005737">
    <property type="term" value="C:cytoplasm"/>
    <property type="evidence" value="ECO:0007669"/>
    <property type="project" value="UniProtKB-ARBA"/>
</dbReference>
<feature type="region of interest" description="Disordered" evidence="2">
    <location>
        <begin position="1"/>
        <end position="39"/>
    </location>
</feature>
<dbReference type="Proteomes" id="UP000094801">
    <property type="component" value="Unassembled WGS sequence"/>
</dbReference>
<dbReference type="EMBL" id="KV453853">
    <property type="protein sequence ID" value="ODV85123.1"/>
    <property type="molecule type" value="Genomic_DNA"/>
</dbReference>
<evidence type="ECO:0000313" key="5">
    <source>
        <dbReference type="Proteomes" id="UP000094801"/>
    </source>
</evidence>
<sequence length="240" mass="26773">MSHRCHDEHEHASGGHGSHDPHAHQHGAPPIPTNESQSLNSKISTAELSALNIENPLSELPKLFKSSSDKYKLTPCFKSDCDNQLIIRIPFEGSVKLYSITLRTSKIGNNCPKSVKLFKNESSIDFDNVNSKKPTFALEQPQVGIDDSEPLTINELKDDSTFVEHFLPRHQFGGITSLTIFFENNHTEDEDEILKLYSIDLRGEYKALNKDPVVVLYESAANPADHKNLLAAENGNLQNL</sequence>
<keyword evidence="5" id="KW-1185">Reference proteome</keyword>
<dbReference type="Gene3D" id="2.60.120.470">
    <property type="entry name" value="PITH domain"/>
    <property type="match status" value="1"/>
</dbReference>
<accession>A0A1E4T043</accession>
<dbReference type="AlphaFoldDB" id="A0A1E4T043"/>
<dbReference type="SUPFAM" id="SSF49785">
    <property type="entry name" value="Galactose-binding domain-like"/>
    <property type="match status" value="1"/>
</dbReference>
<dbReference type="PROSITE" id="PS51532">
    <property type="entry name" value="PITH"/>
    <property type="match status" value="1"/>
</dbReference>
<organism evidence="4 5">
    <name type="scientific">[Candida] arabinofermentans NRRL YB-2248</name>
    <dbReference type="NCBI Taxonomy" id="983967"/>
    <lineage>
        <taxon>Eukaryota</taxon>
        <taxon>Fungi</taxon>
        <taxon>Dikarya</taxon>
        <taxon>Ascomycota</taxon>
        <taxon>Saccharomycotina</taxon>
        <taxon>Pichiomycetes</taxon>
        <taxon>Pichiales</taxon>
        <taxon>Pichiaceae</taxon>
        <taxon>Ogataea</taxon>
        <taxon>Ogataea/Candida clade</taxon>
    </lineage>
</organism>
<evidence type="ECO:0000313" key="4">
    <source>
        <dbReference type="EMBL" id="ODV85123.1"/>
    </source>
</evidence>
<evidence type="ECO:0000256" key="1">
    <source>
        <dbReference type="ARBA" id="ARBA00025788"/>
    </source>
</evidence>
<reference evidence="5" key="1">
    <citation type="submission" date="2016-04" db="EMBL/GenBank/DDBJ databases">
        <title>Comparative genomics of biotechnologically important yeasts.</title>
        <authorList>
            <consortium name="DOE Joint Genome Institute"/>
            <person name="Riley R."/>
            <person name="Haridas S."/>
            <person name="Wolfe K.H."/>
            <person name="Lopes M.R."/>
            <person name="Hittinger C.T."/>
            <person name="Goker M."/>
            <person name="Salamov A."/>
            <person name="Wisecaver J."/>
            <person name="Long T.M."/>
            <person name="Aerts A.L."/>
            <person name="Barry K."/>
            <person name="Choi C."/>
            <person name="Clum A."/>
            <person name="Coughlan A.Y."/>
            <person name="Deshpande S."/>
            <person name="Douglass A.P."/>
            <person name="Hanson S.J."/>
            <person name="Klenk H.-P."/>
            <person name="Labutti K."/>
            <person name="Lapidus A."/>
            <person name="Lindquist E."/>
            <person name="Lipzen A."/>
            <person name="Meier-Kolthoff J.P."/>
            <person name="Ohm R.A."/>
            <person name="Otillar R.P."/>
            <person name="Pangilinan J."/>
            <person name="Peng Y."/>
            <person name="Rokas A."/>
            <person name="Rosa C.A."/>
            <person name="Scheuner C."/>
            <person name="Sibirny A.A."/>
            <person name="Slot J.C."/>
            <person name="Stielow J.B."/>
            <person name="Sun H."/>
            <person name="Kurtzman C.P."/>
            <person name="Blackwell M."/>
            <person name="Grigoriev I.V."/>
            <person name="Jeffries T.W."/>
        </authorList>
    </citation>
    <scope>NUCLEOTIDE SEQUENCE [LARGE SCALE GENOMIC DNA]</scope>
    <source>
        <strain evidence="5">NRRL YB-2248</strain>
    </source>
</reference>
<dbReference type="PANTHER" id="PTHR12175:SF1">
    <property type="entry name" value="PITH DOMAIN-CONTAINING PROTEIN 1"/>
    <property type="match status" value="1"/>
</dbReference>